<proteinExistence type="predicted"/>
<dbReference type="GO" id="GO:0003677">
    <property type="term" value="F:DNA binding"/>
    <property type="evidence" value="ECO:0007669"/>
    <property type="project" value="InterPro"/>
</dbReference>
<organism evidence="2">
    <name type="scientific">Arsenophonus endosymbiont of Trialeurodes vaporariorum</name>
    <dbReference type="NCBI Taxonomy" id="235567"/>
    <lineage>
        <taxon>Bacteria</taxon>
        <taxon>Pseudomonadati</taxon>
        <taxon>Pseudomonadota</taxon>
        <taxon>Gammaproteobacteria</taxon>
        <taxon>Enterobacterales</taxon>
        <taxon>Morganellaceae</taxon>
        <taxon>Arsenophonus</taxon>
    </lineage>
</organism>
<dbReference type="PROSITE" id="PS50943">
    <property type="entry name" value="HTH_CROC1"/>
    <property type="match status" value="1"/>
</dbReference>
<evidence type="ECO:0000313" key="2">
    <source>
        <dbReference type="EMBL" id="SSW94724.1"/>
    </source>
</evidence>
<evidence type="ECO:0000259" key="1">
    <source>
        <dbReference type="PROSITE" id="PS50943"/>
    </source>
</evidence>
<dbReference type="InterPro" id="IPR001387">
    <property type="entry name" value="Cro/C1-type_HTH"/>
</dbReference>
<dbReference type="Pfam" id="PF01381">
    <property type="entry name" value="HTH_3"/>
    <property type="match status" value="1"/>
</dbReference>
<feature type="domain" description="HTH cro/C1-type" evidence="1">
    <location>
        <begin position="7"/>
        <end position="50"/>
    </location>
</feature>
<protein>
    <recommendedName>
        <fullName evidence="1">HTH cro/C1-type domain-containing protein</fullName>
    </recommendedName>
</protein>
<dbReference type="SMART" id="SM00530">
    <property type="entry name" value="HTH_XRE"/>
    <property type="match status" value="1"/>
</dbReference>
<name>A0A3B0MH29_9GAMM</name>
<dbReference type="SUPFAM" id="SSF47413">
    <property type="entry name" value="lambda repressor-like DNA-binding domains"/>
    <property type="match status" value="1"/>
</dbReference>
<dbReference type="AlphaFoldDB" id="A0A3B0MH29"/>
<gene>
    <name evidence="2" type="ORF">ARTV_0252</name>
</gene>
<dbReference type="EMBL" id="UFQR01000001">
    <property type="protein sequence ID" value="SSW94724.1"/>
    <property type="molecule type" value="Genomic_DNA"/>
</dbReference>
<dbReference type="InterPro" id="IPR010982">
    <property type="entry name" value="Lambda_DNA-bd_dom_sf"/>
</dbReference>
<dbReference type="Gene3D" id="1.10.260.40">
    <property type="entry name" value="lambda repressor-like DNA-binding domains"/>
    <property type="match status" value="1"/>
</dbReference>
<reference evidence="2" key="1">
    <citation type="submission" date="2018-04" db="EMBL/GenBank/DDBJ databases">
        <authorList>
            <person name="Go L.Y."/>
            <person name="Mitchell J.A."/>
        </authorList>
    </citation>
    <scope>NUCLEOTIDE SEQUENCE</scope>
    <source>
        <strain evidence="2">ARTV</strain>
    </source>
</reference>
<sequence>MQINSRLRKEREKLKLTQSQLAKACGVSFRAYCDYEIGKTEPKASFFFNLHELGADIMFILTGKKLPDIEDINSDEADIIKY</sequence>
<dbReference type="CDD" id="cd00093">
    <property type="entry name" value="HTH_XRE"/>
    <property type="match status" value="1"/>
</dbReference>
<accession>A0A3B0MH29</accession>